<dbReference type="Proteomes" id="UP000827549">
    <property type="component" value="Chromosome 2"/>
</dbReference>
<dbReference type="EMBL" id="CP086715">
    <property type="protein sequence ID" value="WOO78830.1"/>
    <property type="molecule type" value="Genomic_DNA"/>
</dbReference>
<name>A0AAF0Y291_9TREE</name>
<evidence type="ECO:0000313" key="2">
    <source>
        <dbReference type="Proteomes" id="UP000827549"/>
    </source>
</evidence>
<keyword evidence="2" id="KW-1185">Reference proteome</keyword>
<proteinExistence type="predicted"/>
<dbReference type="GeneID" id="87805616"/>
<sequence>MAPRIENLAITNKSRVWVLAIVPQVSPFWRLYPTVPLLGMTPGAILKLARIADATVPLKVVVTFVVV</sequence>
<accession>A0AAF0Y291</accession>
<dbReference type="AlphaFoldDB" id="A0AAF0Y291"/>
<organism evidence="1 2">
    <name type="scientific">Vanrija pseudolonga</name>
    <dbReference type="NCBI Taxonomy" id="143232"/>
    <lineage>
        <taxon>Eukaryota</taxon>
        <taxon>Fungi</taxon>
        <taxon>Dikarya</taxon>
        <taxon>Basidiomycota</taxon>
        <taxon>Agaricomycotina</taxon>
        <taxon>Tremellomycetes</taxon>
        <taxon>Trichosporonales</taxon>
        <taxon>Trichosporonaceae</taxon>
        <taxon>Vanrija</taxon>
    </lineage>
</organism>
<reference evidence="1" key="1">
    <citation type="submission" date="2023-10" db="EMBL/GenBank/DDBJ databases">
        <authorList>
            <person name="Noh H."/>
        </authorList>
    </citation>
    <scope>NUCLEOTIDE SEQUENCE</scope>
    <source>
        <strain evidence="1">DUCC4014</strain>
    </source>
</reference>
<protein>
    <submittedName>
        <fullName evidence="1">Uncharacterized protein</fullName>
    </submittedName>
</protein>
<evidence type="ECO:0000313" key="1">
    <source>
        <dbReference type="EMBL" id="WOO78830.1"/>
    </source>
</evidence>
<dbReference type="RefSeq" id="XP_062624862.1">
    <property type="nucleotide sequence ID" value="XM_062768877.1"/>
</dbReference>
<gene>
    <name evidence="1" type="ORF">LOC62_02G002368</name>
</gene>